<keyword evidence="2" id="KW-0863">Zinc-finger</keyword>
<keyword evidence="1" id="KW-0479">Metal-binding</keyword>
<gene>
    <name evidence="6" type="ORF">MELIAE_LOCUS11781</name>
</gene>
<evidence type="ECO:0000256" key="4">
    <source>
        <dbReference type="SAM" id="MobiDB-lite"/>
    </source>
</evidence>
<dbReference type="Proteomes" id="UP001154078">
    <property type="component" value="Chromosome 8"/>
</dbReference>
<feature type="domain" description="CHHC U11-48K-type" evidence="5">
    <location>
        <begin position="7"/>
        <end position="34"/>
    </location>
</feature>
<evidence type="ECO:0000313" key="7">
    <source>
        <dbReference type="Proteomes" id="UP001154078"/>
    </source>
</evidence>
<dbReference type="GO" id="GO:0008270">
    <property type="term" value="F:zinc ion binding"/>
    <property type="evidence" value="ECO:0007669"/>
    <property type="project" value="UniProtKB-KW"/>
</dbReference>
<evidence type="ECO:0000256" key="1">
    <source>
        <dbReference type="ARBA" id="ARBA00022723"/>
    </source>
</evidence>
<feature type="region of interest" description="Disordered" evidence="4">
    <location>
        <begin position="78"/>
        <end position="100"/>
    </location>
</feature>
<evidence type="ECO:0000313" key="6">
    <source>
        <dbReference type="EMBL" id="CAH0562758.1"/>
    </source>
</evidence>
<name>A0A9P0BCN5_BRAAE</name>
<keyword evidence="3" id="KW-0862">Zinc</keyword>
<dbReference type="InterPro" id="IPR022776">
    <property type="entry name" value="TRM13/UPF0224_CHHC_Znf_dom"/>
</dbReference>
<dbReference type="PROSITE" id="PS51800">
    <property type="entry name" value="ZF_CHHC_U11_48K"/>
    <property type="match status" value="1"/>
</dbReference>
<evidence type="ECO:0000256" key="3">
    <source>
        <dbReference type="ARBA" id="ARBA00022833"/>
    </source>
</evidence>
<dbReference type="Pfam" id="PF05253">
    <property type="entry name" value="zf-U11-48K"/>
    <property type="match status" value="1"/>
</dbReference>
<dbReference type="EMBL" id="OV121139">
    <property type="protein sequence ID" value="CAH0562758.1"/>
    <property type="molecule type" value="Genomic_DNA"/>
</dbReference>
<proteinExistence type="predicted"/>
<sequence>MNVLECMVSCSYDSSHRVLLKRLPYHKIRCLANNPAARAGASTTNWNKVGTQTFPEPNQQNEEVWELPEHNQQKEEVWELPEPNQQKEEEWELLEGPSRSYLDQLPPLKIKPRKKKNKTFC</sequence>
<evidence type="ECO:0000256" key="2">
    <source>
        <dbReference type="ARBA" id="ARBA00022771"/>
    </source>
</evidence>
<reference evidence="6" key="1">
    <citation type="submission" date="2021-12" db="EMBL/GenBank/DDBJ databases">
        <authorList>
            <person name="King R."/>
        </authorList>
    </citation>
    <scope>NUCLEOTIDE SEQUENCE</scope>
</reference>
<evidence type="ECO:0000259" key="5">
    <source>
        <dbReference type="PROSITE" id="PS51800"/>
    </source>
</evidence>
<dbReference type="AlphaFoldDB" id="A0A9P0BCN5"/>
<keyword evidence="7" id="KW-1185">Reference proteome</keyword>
<protein>
    <recommendedName>
        <fullName evidence="5">CHHC U11-48K-type domain-containing protein</fullName>
    </recommendedName>
</protein>
<accession>A0A9P0BCN5</accession>
<organism evidence="6 7">
    <name type="scientific">Brassicogethes aeneus</name>
    <name type="common">Rape pollen beetle</name>
    <name type="synonym">Meligethes aeneus</name>
    <dbReference type="NCBI Taxonomy" id="1431903"/>
    <lineage>
        <taxon>Eukaryota</taxon>
        <taxon>Metazoa</taxon>
        <taxon>Ecdysozoa</taxon>
        <taxon>Arthropoda</taxon>
        <taxon>Hexapoda</taxon>
        <taxon>Insecta</taxon>
        <taxon>Pterygota</taxon>
        <taxon>Neoptera</taxon>
        <taxon>Endopterygota</taxon>
        <taxon>Coleoptera</taxon>
        <taxon>Polyphaga</taxon>
        <taxon>Cucujiformia</taxon>
        <taxon>Nitidulidae</taxon>
        <taxon>Meligethinae</taxon>
        <taxon>Brassicogethes</taxon>
    </lineage>
</organism>